<dbReference type="InterPro" id="IPR001917">
    <property type="entry name" value="Aminotrans_II_pyridoxalP_BS"/>
</dbReference>
<name>A0ABS1EC76_9BURK</name>
<comment type="caution">
    <text evidence="14">The sequence shown here is derived from an EMBL/GenBank/DDBJ whole genome shotgun (WGS) entry which is preliminary data.</text>
</comment>
<dbReference type="EC" id="2.3.1.47" evidence="5"/>
<comment type="pathway">
    <text evidence="2">Cofactor biosynthesis; biotin biosynthesis.</text>
</comment>
<dbReference type="Gene3D" id="3.90.1150.10">
    <property type="entry name" value="Aspartate Aminotransferase, domain 1"/>
    <property type="match status" value="1"/>
</dbReference>
<dbReference type="Pfam" id="PF00155">
    <property type="entry name" value="Aminotran_1_2"/>
    <property type="match status" value="1"/>
</dbReference>
<dbReference type="Gene3D" id="3.40.640.10">
    <property type="entry name" value="Type I PLP-dependent aspartate aminotransferase-like (Major domain)"/>
    <property type="match status" value="1"/>
</dbReference>
<evidence type="ECO:0000256" key="11">
    <source>
        <dbReference type="ARBA" id="ARBA00047715"/>
    </source>
</evidence>
<comment type="subunit">
    <text evidence="4">Homodimer.</text>
</comment>
<proteinExistence type="inferred from homology"/>
<keyword evidence="6" id="KW-0808">Transferase</keyword>
<reference evidence="14 15" key="1">
    <citation type="submission" date="2020-12" db="EMBL/GenBank/DDBJ databases">
        <authorList>
            <person name="Lu T."/>
            <person name="Wang Q."/>
            <person name="Han X."/>
        </authorList>
    </citation>
    <scope>NUCLEOTIDE SEQUENCE [LARGE SCALE GENOMIC DNA]</scope>
    <source>
        <strain evidence="14 15">WQ 585</strain>
    </source>
</reference>
<dbReference type="PANTHER" id="PTHR13693">
    <property type="entry name" value="CLASS II AMINOTRANSFERASE/8-AMINO-7-OXONONANOATE SYNTHASE"/>
    <property type="match status" value="1"/>
</dbReference>
<evidence type="ECO:0000256" key="8">
    <source>
        <dbReference type="ARBA" id="ARBA00022898"/>
    </source>
</evidence>
<evidence type="ECO:0000256" key="10">
    <source>
        <dbReference type="ARBA" id="ARBA00033381"/>
    </source>
</evidence>
<dbReference type="InterPro" id="IPR015421">
    <property type="entry name" value="PyrdxlP-dep_Trfase_major"/>
</dbReference>
<evidence type="ECO:0000256" key="2">
    <source>
        <dbReference type="ARBA" id="ARBA00004746"/>
    </source>
</evidence>
<dbReference type="EMBL" id="JAENGP010000001">
    <property type="protein sequence ID" value="MBK1779651.1"/>
    <property type="molecule type" value="Genomic_DNA"/>
</dbReference>
<dbReference type="SUPFAM" id="SSF53383">
    <property type="entry name" value="PLP-dependent transferases"/>
    <property type="match status" value="1"/>
</dbReference>
<evidence type="ECO:0000256" key="5">
    <source>
        <dbReference type="ARBA" id="ARBA00013187"/>
    </source>
</evidence>
<evidence type="ECO:0000256" key="12">
    <source>
        <dbReference type="RuleBase" id="RU003693"/>
    </source>
</evidence>
<dbReference type="Proteomes" id="UP000635316">
    <property type="component" value="Unassembled WGS sequence"/>
</dbReference>
<organism evidence="14 15">
    <name type="scientific">Advenella mandrilli</name>
    <dbReference type="NCBI Taxonomy" id="2800330"/>
    <lineage>
        <taxon>Bacteria</taxon>
        <taxon>Pseudomonadati</taxon>
        <taxon>Pseudomonadota</taxon>
        <taxon>Betaproteobacteria</taxon>
        <taxon>Burkholderiales</taxon>
        <taxon>Alcaligenaceae</taxon>
    </lineage>
</organism>
<evidence type="ECO:0000313" key="15">
    <source>
        <dbReference type="Proteomes" id="UP000635316"/>
    </source>
</evidence>
<comment type="cofactor">
    <cofactor evidence="1 12">
        <name>pyridoxal 5'-phosphate</name>
        <dbReference type="ChEBI" id="CHEBI:597326"/>
    </cofactor>
</comment>
<dbReference type="PANTHER" id="PTHR13693:SF100">
    <property type="entry name" value="8-AMINO-7-OXONONANOATE SYNTHASE"/>
    <property type="match status" value="1"/>
</dbReference>
<keyword evidence="15" id="KW-1185">Reference proteome</keyword>
<keyword evidence="7" id="KW-0093">Biotin biosynthesis</keyword>
<dbReference type="InterPro" id="IPR015422">
    <property type="entry name" value="PyrdxlP-dep_Trfase_small"/>
</dbReference>
<evidence type="ECO:0000256" key="1">
    <source>
        <dbReference type="ARBA" id="ARBA00001933"/>
    </source>
</evidence>
<dbReference type="PROSITE" id="PS00599">
    <property type="entry name" value="AA_TRANSFER_CLASS_2"/>
    <property type="match status" value="1"/>
</dbReference>
<evidence type="ECO:0000259" key="13">
    <source>
        <dbReference type="Pfam" id="PF00155"/>
    </source>
</evidence>
<dbReference type="InterPro" id="IPR004839">
    <property type="entry name" value="Aminotransferase_I/II_large"/>
</dbReference>
<evidence type="ECO:0000256" key="4">
    <source>
        <dbReference type="ARBA" id="ARBA00011738"/>
    </source>
</evidence>
<dbReference type="InterPro" id="IPR015424">
    <property type="entry name" value="PyrdxlP-dep_Trfase"/>
</dbReference>
<comment type="similarity">
    <text evidence="3">Belongs to the class-II pyridoxal-phosphate-dependent aminotransferase family. BioF subfamily.</text>
</comment>
<evidence type="ECO:0000313" key="14">
    <source>
        <dbReference type="EMBL" id="MBK1779651.1"/>
    </source>
</evidence>
<feature type="domain" description="Aminotransferase class I/classII large" evidence="13">
    <location>
        <begin position="31"/>
        <end position="374"/>
    </location>
</feature>
<gene>
    <name evidence="14" type="ORF">JHL22_00290</name>
</gene>
<accession>A0ABS1EC76</accession>
<evidence type="ECO:0000256" key="6">
    <source>
        <dbReference type="ARBA" id="ARBA00022679"/>
    </source>
</evidence>
<dbReference type="InterPro" id="IPR050087">
    <property type="entry name" value="AON_synthase_class-II"/>
</dbReference>
<dbReference type="RefSeq" id="WP_200232648.1">
    <property type="nucleotide sequence ID" value="NZ_JAENGP010000001.1"/>
</dbReference>
<keyword evidence="8 12" id="KW-0663">Pyridoxal phosphate</keyword>
<evidence type="ECO:0000256" key="3">
    <source>
        <dbReference type="ARBA" id="ARBA00010008"/>
    </source>
</evidence>
<evidence type="ECO:0000256" key="7">
    <source>
        <dbReference type="ARBA" id="ARBA00022756"/>
    </source>
</evidence>
<protein>
    <recommendedName>
        <fullName evidence="5">8-amino-7-oxononanoate synthase</fullName>
        <ecNumber evidence="5">2.3.1.47</ecNumber>
    </recommendedName>
    <alternativeName>
        <fullName evidence="9">7-keto-8-amino-pelargonic acid synthase</fullName>
    </alternativeName>
    <alternativeName>
        <fullName evidence="10">8-amino-7-ketopelargonate synthase</fullName>
    </alternativeName>
</protein>
<evidence type="ECO:0000256" key="9">
    <source>
        <dbReference type="ARBA" id="ARBA00032610"/>
    </source>
</evidence>
<comment type="catalytic activity">
    <reaction evidence="11">
        <text>6-carboxyhexanoyl-[ACP] + L-alanine + H(+) = (8S)-8-amino-7-oxononanoate + holo-[ACP] + CO2</text>
        <dbReference type="Rhea" id="RHEA:42288"/>
        <dbReference type="Rhea" id="RHEA-COMP:9685"/>
        <dbReference type="Rhea" id="RHEA-COMP:9955"/>
        <dbReference type="ChEBI" id="CHEBI:15378"/>
        <dbReference type="ChEBI" id="CHEBI:16526"/>
        <dbReference type="ChEBI" id="CHEBI:57972"/>
        <dbReference type="ChEBI" id="CHEBI:64479"/>
        <dbReference type="ChEBI" id="CHEBI:78846"/>
        <dbReference type="ChEBI" id="CHEBI:149468"/>
        <dbReference type="EC" id="2.3.1.47"/>
    </reaction>
</comment>
<sequence length="379" mass="41706">MLTSYKQYCGKLQTENRYRQLFLLPQGKAHLDFSSNDYLGLSQQPALVQAATKAGECWGAGATGSRLLSGNSELCESFEKRIAQDKGTEAALVFNSGFQANLTVLASLLDKRVLAARPLVFFDQLNHSSLYNAIFLSGAELVRYQHNDMSHLASLMQAHHLERRPKFIVAETVYGMDGDKAHLNEIVALAEEHKAFVYLDEAHATGLFGPQGYGLSTEIQFNRVPHLVMGTFSKALGVSGAYIACSRDISNYIINKTTGFVYSTAPSPLVVGAAQKAWEWVPDFQPERQTLFAMAQHLRNELSAAGFDTGLSNTHIVPVILKDEKRTLDAKLKLASQGIIVSAIRPPTVLPAQSRLRLALNTTHTEQDIEKTIAIIKTL</sequence>